<accession>A0A8X6NQL1</accession>
<keyword evidence="1" id="KW-0472">Membrane</keyword>
<proteinExistence type="predicted"/>
<organism evidence="2 3">
    <name type="scientific">Nephila pilipes</name>
    <name type="common">Giant wood spider</name>
    <name type="synonym">Nephila maculata</name>
    <dbReference type="NCBI Taxonomy" id="299642"/>
    <lineage>
        <taxon>Eukaryota</taxon>
        <taxon>Metazoa</taxon>
        <taxon>Ecdysozoa</taxon>
        <taxon>Arthropoda</taxon>
        <taxon>Chelicerata</taxon>
        <taxon>Arachnida</taxon>
        <taxon>Araneae</taxon>
        <taxon>Araneomorphae</taxon>
        <taxon>Entelegynae</taxon>
        <taxon>Araneoidea</taxon>
        <taxon>Nephilidae</taxon>
        <taxon>Nephila</taxon>
    </lineage>
</organism>
<keyword evidence="1" id="KW-0812">Transmembrane</keyword>
<name>A0A8X6NQL1_NEPPI</name>
<evidence type="ECO:0000256" key="1">
    <source>
        <dbReference type="SAM" id="Phobius"/>
    </source>
</evidence>
<keyword evidence="1" id="KW-1133">Transmembrane helix</keyword>
<dbReference type="EMBL" id="BMAW01106898">
    <property type="protein sequence ID" value="GFT26590.1"/>
    <property type="molecule type" value="Genomic_DNA"/>
</dbReference>
<comment type="caution">
    <text evidence="2">The sequence shown here is derived from an EMBL/GenBank/DDBJ whole genome shotgun (WGS) entry which is preliminary data.</text>
</comment>
<dbReference type="Proteomes" id="UP000887013">
    <property type="component" value="Unassembled WGS sequence"/>
</dbReference>
<protein>
    <submittedName>
        <fullName evidence="2">Uncharacterized protein</fullName>
    </submittedName>
</protein>
<evidence type="ECO:0000313" key="2">
    <source>
        <dbReference type="EMBL" id="GFT26590.1"/>
    </source>
</evidence>
<gene>
    <name evidence="2" type="ORF">NPIL_463201</name>
</gene>
<feature type="transmembrane region" description="Helical" evidence="1">
    <location>
        <begin position="206"/>
        <end position="226"/>
    </location>
</feature>
<evidence type="ECO:0000313" key="3">
    <source>
        <dbReference type="Proteomes" id="UP000887013"/>
    </source>
</evidence>
<dbReference type="AlphaFoldDB" id="A0A8X6NQL1"/>
<reference evidence="2" key="1">
    <citation type="submission" date="2020-08" db="EMBL/GenBank/DDBJ databases">
        <title>Multicomponent nature underlies the extraordinary mechanical properties of spider dragline silk.</title>
        <authorList>
            <person name="Kono N."/>
            <person name="Nakamura H."/>
            <person name="Mori M."/>
            <person name="Yoshida Y."/>
            <person name="Ohtoshi R."/>
            <person name="Malay A.D."/>
            <person name="Moran D.A.P."/>
            <person name="Tomita M."/>
            <person name="Numata K."/>
            <person name="Arakawa K."/>
        </authorList>
    </citation>
    <scope>NUCLEOTIDE SEQUENCE</scope>
</reference>
<keyword evidence="3" id="KW-1185">Reference proteome</keyword>
<sequence>MALRKLLAKRGYSDTGTNFTGSSSALNELDYKRYFNLQNSEVFHNRENQMKIQLIVFILMRRLLGAPYPNGERIKKNFRYQRGIWFKERLAFTTPRPVGESSTDDSAPPHHTSFELGGSGYRAMGRHSRVCPRTAQITEDIEFLPSVADLHSTVVKRSGYHSVRSHRHCHSSSQSLSTNSVALILISLSRFTDFAETLAKRALSAVIFRALSGLIINVLSFLRLNYLDFSEVIRKI</sequence>